<dbReference type="InterPro" id="IPR000253">
    <property type="entry name" value="FHA_dom"/>
</dbReference>
<accession>A0A168JY05</accession>
<feature type="compositionally biased region" description="Polar residues" evidence="8">
    <location>
        <begin position="658"/>
        <end position="667"/>
    </location>
</feature>
<evidence type="ECO:0000256" key="2">
    <source>
        <dbReference type="ARBA" id="ARBA00004286"/>
    </source>
</evidence>
<dbReference type="PANTHER" id="PTHR12162:SF0">
    <property type="entry name" value="NIBRIN"/>
    <property type="match status" value="1"/>
</dbReference>
<dbReference type="Gene3D" id="3.40.50.10980">
    <property type="entry name" value="Nibrin, BRCT2 domain"/>
    <property type="match status" value="1"/>
</dbReference>
<dbReference type="GO" id="GO:0030870">
    <property type="term" value="C:Mre11 complex"/>
    <property type="evidence" value="ECO:0007669"/>
    <property type="project" value="InterPro"/>
</dbReference>
<evidence type="ECO:0000256" key="6">
    <source>
        <dbReference type="ARBA" id="ARBA00023242"/>
    </source>
</evidence>
<feature type="compositionally biased region" description="Polar residues" evidence="8">
    <location>
        <begin position="753"/>
        <end position="762"/>
    </location>
</feature>
<dbReference type="InterPro" id="IPR043014">
    <property type="entry name" value="Nibrin_BRCT2_sf"/>
</dbReference>
<evidence type="ECO:0000259" key="9">
    <source>
        <dbReference type="PROSITE" id="PS50006"/>
    </source>
</evidence>
<dbReference type="Gene3D" id="2.60.200.20">
    <property type="match status" value="1"/>
</dbReference>
<feature type="compositionally biased region" description="Polar residues" evidence="8">
    <location>
        <begin position="393"/>
        <end position="412"/>
    </location>
</feature>
<evidence type="ECO:0000256" key="3">
    <source>
        <dbReference type="ARBA" id="ARBA00022454"/>
    </source>
</evidence>
<proteinExistence type="inferred from homology"/>
<evidence type="ECO:0000256" key="1">
    <source>
        <dbReference type="ARBA" id="ARBA00004123"/>
    </source>
</evidence>
<dbReference type="GO" id="GO:0007095">
    <property type="term" value="P:mitotic G2 DNA damage checkpoint signaling"/>
    <property type="evidence" value="ECO:0007669"/>
    <property type="project" value="InterPro"/>
</dbReference>
<feature type="compositionally biased region" description="Basic residues" evidence="8">
    <location>
        <begin position="421"/>
        <end position="433"/>
    </location>
</feature>
<keyword evidence="4" id="KW-0227">DNA damage</keyword>
<keyword evidence="11" id="KW-1185">Reference proteome</keyword>
<dbReference type="GO" id="GO:0000724">
    <property type="term" value="P:double-strand break repair via homologous recombination"/>
    <property type="evidence" value="ECO:0007669"/>
    <property type="project" value="TreeGrafter"/>
</dbReference>
<dbReference type="PROSITE" id="PS50006">
    <property type="entry name" value="FHA_DOMAIN"/>
    <property type="match status" value="1"/>
</dbReference>
<evidence type="ECO:0000256" key="7">
    <source>
        <dbReference type="ARBA" id="ARBA00044757"/>
    </source>
</evidence>
<dbReference type="InterPro" id="IPR008984">
    <property type="entry name" value="SMAD_FHA_dom_sf"/>
</dbReference>
<dbReference type="Pfam" id="PF00498">
    <property type="entry name" value="FHA"/>
    <property type="match status" value="1"/>
</dbReference>
<dbReference type="STRING" id="1081108.A0A168JY05"/>
<evidence type="ECO:0000256" key="4">
    <source>
        <dbReference type="ARBA" id="ARBA00022763"/>
    </source>
</evidence>
<dbReference type="GO" id="GO:0005694">
    <property type="term" value="C:chromosome"/>
    <property type="evidence" value="ECO:0007669"/>
    <property type="project" value="UniProtKB-SubCell"/>
</dbReference>
<dbReference type="InterPro" id="IPR032429">
    <property type="entry name" value="Nibrin_BRCT2"/>
</dbReference>
<feature type="region of interest" description="Disordered" evidence="8">
    <location>
        <begin position="645"/>
        <end position="795"/>
    </location>
</feature>
<comment type="similarity">
    <text evidence="7">Belongs to the Nibrin family.</text>
</comment>
<gene>
    <name evidence="10" type="ORF">LEL_00552</name>
</gene>
<name>A0A168JY05_CORDF</name>
<keyword evidence="3" id="KW-0158">Chromosome</keyword>
<comment type="caution">
    <text evidence="10">The sequence shown here is derived from an EMBL/GenBank/DDBJ whole genome shotgun (WGS) entry which is preliminary data.</text>
</comment>
<evidence type="ECO:0000256" key="5">
    <source>
        <dbReference type="ARBA" id="ARBA00023204"/>
    </source>
</evidence>
<dbReference type="GO" id="GO:0003684">
    <property type="term" value="F:damaged DNA binding"/>
    <property type="evidence" value="ECO:0007669"/>
    <property type="project" value="TreeGrafter"/>
</dbReference>
<comment type="subcellular location">
    <subcellularLocation>
        <location evidence="2">Chromosome</location>
    </subcellularLocation>
    <subcellularLocation>
        <location evidence="1">Nucleus</location>
    </subcellularLocation>
</comment>
<feature type="domain" description="FHA" evidence="9">
    <location>
        <begin position="36"/>
        <end position="108"/>
    </location>
</feature>
<reference evidence="10 11" key="1">
    <citation type="journal article" date="2016" name="Genome Biol. Evol.">
        <title>Divergent and convergent evolution of fungal pathogenicity.</title>
        <authorList>
            <person name="Shang Y."/>
            <person name="Xiao G."/>
            <person name="Zheng P."/>
            <person name="Cen K."/>
            <person name="Zhan S."/>
            <person name="Wang C."/>
        </authorList>
    </citation>
    <scope>NUCLEOTIDE SEQUENCE [LARGE SCALE GENOMIC DNA]</scope>
    <source>
        <strain evidence="10 11">RCEF 1005</strain>
    </source>
</reference>
<feature type="compositionally biased region" description="Low complexity" evidence="8">
    <location>
        <begin position="727"/>
        <end position="749"/>
    </location>
</feature>
<feature type="region of interest" description="Disordered" evidence="8">
    <location>
        <begin position="514"/>
        <end position="536"/>
    </location>
</feature>
<keyword evidence="6" id="KW-0539">Nucleus</keyword>
<evidence type="ECO:0000313" key="10">
    <source>
        <dbReference type="EMBL" id="OAA81007.1"/>
    </source>
</evidence>
<dbReference type="Proteomes" id="UP000076881">
    <property type="component" value="Unassembled WGS sequence"/>
</dbReference>
<dbReference type="SUPFAM" id="SSF49879">
    <property type="entry name" value="SMAD/FHA domain"/>
    <property type="match status" value="1"/>
</dbReference>
<dbReference type="AlphaFoldDB" id="A0A168JY05"/>
<protein>
    <submittedName>
        <fullName evidence="10">DNA damage response protein RcaA</fullName>
    </submittedName>
</protein>
<feature type="region of interest" description="Disordered" evidence="8">
    <location>
        <begin position="387"/>
        <end position="493"/>
    </location>
</feature>
<feature type="compositionally biased region" description="Acidic residues" evidence="8">
    <location>
        <begin position="699"/>
        <end position="714"/>
    </location>
</feature>
<organism evidence="10 11">
    <name type="scientific">Akanthomyces lecanii RCEF 1005</name>
    <dbReference type="NCBI Taxonomy" id="1081108"/>
    <lineage>
        <taxon>Eukaryota</taxon>
        <taxon>Fungi</taxon>
        <taxon>Dikarya</taxon>
        <taxon>Ascomycota</taxon>
        <taxon>Pezizomycotina</taxon>
        <taxon>Sordariomycetes</taxon>
        <taxon>Hypocreomycetidae</taxon>
        <taxon>Hypocreales</taxon>
        <taxon>Cordycipitaceae</taxon>
        <taxon>Akanthomyces</taxon>
        <taxon>Cordyceps confragosa</taxon>
    </lineage>
</organism>
<dbReference type="InterPro" id="IPR036420">
    <property type="entry name" value="BRCT_dom_sf"/>
</dbReference>
<feature type="compositionally biased region" description="Basic and acidic residues" evidence="8">
    <location>
        <begin position="687"/>
        <end position="698"/>
    </location>
</feature>
<dbReference type="EMBL" id="AZHF01000001">
    <property type="protein sequence ID" value="OAA81007.1"/>
    <property type="molecule type" value="Genomic_DNA"/>
</dbReference>
<dbReference type="Pfam" id="PF16508">
    <property type="entry name" value="NIBRIN_BRCT_II"/>
    <property type="match status" value="1"/>
</dbReference>
<dbReference type="Gene3D" id="3.40.50.10190">
    <property type="entry name" value="BRCT domain"/>
    <property type="match status" value="1"/>
</dbReference>
<keyword evidence="5" id="KW-0234">DNA repair</keyword>
<sequence length="795" mass="88333">MWLLENEEAFEGIAKNVAEQIVPVLTANRNGQAAGYGYGQERHTSLDAQWLRIAGQLAISHNTISRKHLTITIDAVGDGDALHPSRRSKITIEDLATKIGTVINGKKFKGTKCVVENGQDVEMTMGKCPNKFRLTWVPVAFTFSFSSKELQAQPIDALRTRYEQLDIKLLVDYNIDFTTHVVAKKRNTAKGLQALINGKFIVTESFLDAVTQAAHPVDDGNGSQTCALEQNFDQSWPDPVKHLPPRGGEPFEHPDEIYKPDRGRIDVFDGYTFIFYDSAQYNNLLAPITNGGGKALIETVTPGETLSDDFARYVKGVAGEKGLGSFDDGSEGKGVVVVRYLPTKGDHVQWYTEFVTAVSLRLDHRPIEQNEFLEAILTKDASMLRRPLETEEQSGTSMVPSQPQISGDSPTSALEPESTTRRPRMRKPVKRRFMGFDDGSDFEMEEAKPPTAQATRPNEAVEEGGLFVSQEPDQAPEDHSNMTQKRGAPEEDDLMEGMAPAAARFKRQKIAMGSDFAPEPPELPPAEQAKPIKKEKKEMNILAEAARHRQEQEARARAEKEDLAQLPDDIDLAEIRRLNIVEEVELRKPGDSTRTRDQDIADGRWDPKWNGIKNFKRFRRRGEIMGRQPARTIITVDEVQSKKFGVGDNYWLEEETVPRTNSGSRLQSAPRGESPRPISQISSGLDRIARQTSERPGDGNDDSDVSDPEDDEDSQPPRGSYGKRAGIRGNASSRGSRSQSSAPTSQSLGKRPATSTLSGQSSKRQRPPPQPTQVNDSEDDSDEGLKFRFGRRPRA</sequence>
<dbReference type="OrthoDB" id="552194at2759"/>
<dbReference type="PANTHER" id="PTHR12162">
    <property type="entry name" value="NIBRIN-RELATED"/>
    <property type="match status" value="1"/>
</dbReference>
<evidence type="ECO:0000256" key="8">
    <source>
        <dbReference type="SAM" id="MobiDB-lite"/>
    </source>
</evidence>
<evidence type="ECO:0000313" key="11">
    <source>
        <dbReference type="Proteomes" id="UP000076881"/>
    </source>
</evidence>
<dbReference type="InterPro" id="IPR040227">
    <property type="entry name" value="Nibrin-rel"/>
</dbReference>